<comment type="similarity">
    <text evidence="2 9">Belongs to the cytochrome P450 family.</text>
</comment>
<dbReference type="Pfam" id="PF00067">
    <property type="entry name" value="p450"/>
    <property type="match status" value="1"/>
</dbReference>
<keyword evidence="3 8" id="KW-0349">Heme</keyword>
<evidence type="ECO:0000256" key="8">
    <source>
        <dbReference type="PIRSR" id="PIRSR602401-1"/>
    </source>
</evidence>
<feature type="binding site" description="axial binding residue" evidence="8">
    <location>
        <position position="312"/>
    </location>
    <ligand>
        <name>heme</name>
        <dbReference type="ChEBI" id="CHEBI:30413"/>
    </ligand>
    <ligandPart>
        <name>Fe</name>
        <dbReference type="ChEBI" id="CHEBI:18248"/>
    </ligandPart>
</feature>
<dbReference type="SUPFAM" id="SSF48264">
    <property type="entry name" value="Cytochrome P450"/>
    <property type="match status" value="1"/>
</dbReference>
<evidence type="ECO:0000256" key="4">
    <source>
        <dbReference type="ARBA" id="ARBA00022723"/>
    </source>
</evidence>
<dbReference type="PRINTS" id="PR00463">
    <property type="entry name" value="EP450I"/>
</dbReference>
<dbReference type="RefSeq" id="XP_049133438.1">
    <property type="nucleotide sequence ID" value="XM_049277481.1"/>
</dbReference>
<dbReference type="InterPro" id="IPR017972">
    <property type="entry name" value="Cyt_P450_CS"/>
</dbReference>
<dbReference type="GO" id="GO:0004497">
    <property type="term" value="F:monooxygenase activity"/>
    <property type="evidence" value="ECO:0007669"/>
    <property type="project" value="UniProtKB-KW"/>
</dbReference>
<dbReference type="InterPro" id="IPR002401">
    <property type="entry name" value="Cyt_P450_E_grp-I"/>
</dbReference>
<evidence type="ECO:0000256" key="2">
    <source>
        <dbReference type="ARBA" id="ARBA00010617"/>
    </source>
</evidence>
<dbReference type="CDD" id="cd11041">
    <property type="entry name" value="CYP503A1-like"/>
    <property type="match status" value="1"/>
</dbReference>
<protein>
    <submittedName>
        <fullName evidence="10">Cytochrome P450 monooygenase 1</fullName>
    </submittedName>
</protein>
<dbReference type="GeneID" id="73332071"/>
<name>A0AA37PF70_9PEZI</name>
<sequence length="322" mass="36980">MASCQEHGWASSPGVWQKRQVKCFKRCLATTQRGVSLIKKDVQEVAARMSSRVFLGRDFARDSRWLQIAKDHTFQIYRAVLQLNRLPKTSRWPLQWFLPSCKALRRQVIDARNIITPETQKRIKEMKSLSQGDKAPKTMDALSWILEVGWKQKFDPAHVQLALSVVSINTAGEVMAQAVIDVCEHPWLVSALREEIISVVKENGWQKSTFYQLRLTDSFLKESQRVHALNWHWMKHHVRHTFALSDGTVLQAGATVSVAANTTNDPELFSMPEKFIPDRFLKLRSEPGQESKWQFVELHPSLMTFGYGQHACPGVRGWSRTE</sequence>
<accession>A0AA37PF70</accession>
<keyword evidence="7 9" id="KW-0503">Monooxygenase</keyword>
<dbReference type="InterPro" id="IPR036396">
    <property type="entry name" value="Cyt_P450_sf"/>
</dbReference>
<keyword evidence="6 8" id="KW-0408">Iron</keyword>
<dbReference type="InterPro" id="IPR001128">
    <property type="entry name" value="Cyt_P450"/>
</dbReference>
<evidence type="ECO:0000256" key="6">
    <source>
        <dbReference type="ARBA" id="ARBA00023004"/>
    </source>
</evidence>
<keyword evidence="11" id="KW-1185">Reference proteome</keyword>
<evidence type="ECO:0000256" key="9">
    <source>
        <dbReference type="RuleBase" id="RU000461"/>
    </source>
</evidence>
<dbReference type="AlphaFoldDB" id="A0AA37PF70"/>
<evidence type="ECO:0000256" key="1">
    <source>
        <dbReference type="ARBA" id="ARBA00001971"/>
    </source>
</evidence>
<dbReference type="PANTHER" id="PTHR46206:SF2">
    <property type="entry name" value="CYTOCHROME P450 MONOOXYGENASE AUSG-RELATED"/>
    <property type="match status" value="1"/>
</dbReference>
<dbReference type="Gene3D" id="1.10.630.10">
    <property type="entry name" value="Cytochrome P450"/>
    <property type="match status" value="1"/>
</dbReference>
<evidence type="ECO:0000313" key="10">
    <source>
        <dbReference type="EMBL" id="GKT51088.1"/>
    </source>
</evidence>
<dbReference type="PROSITE" id="PS00086">
    <property type="entry name" value="CYTOCHROME_P450"/>
    <property type="match status" value="1"/>
</dbReference>
<dbReference type="EMBL" id="BQXU01000044">
    <property type="protein sequence ID" value="GKT51088.1"/>
    <property type="molecule type" value="Genomic_DNA"/>
</dbReference>
<evidence type="ECO:0000256" key="7">
    <source>
        <dbReference type="ARBA" id="ARBA00023033"/>
    </source>
</evidence>
<gene>
    <name evidence="10" type="ORF">ColSpa_11269</name>
</gene>
<comment type="cofactor">
    <cofactor evidence="1 8">
        <name>heme</name>
        <dbReference type="ChEBI" id="CHEBI:30413"/>
    </cofactor>
</comment>
<dbReference type="GO" id="GO:0005506">
    <property type="term" value="F:iron ion binding"/>
    <property type="evidence" value="ECO:0007669"/>
    <property type="project" value="InterPro"/>
</dbReference>
<dbReference type="PANTHER" id="PTHR46206">
    <property type="entry name" value="CYTOCHROME P450"/>
    <property type="match status" value="1"/>
</dbReference>
<organism evidence="10 11">
    <name type="scientific">Colletotrichum spaethianum</name>
    <dbReference type="NCBI Taxonomy" id="700344"/>
    <lineage>
        <taxon>Eukaryota</taxon>
        <taxon>Fungi</taxon>
        <taxon>Dikarya</taxon>
        <taxon>Ascomycota</taxon>
        <taxon>Pezizomycotina</taxon>
        <taxon>Sordariomycetes</taxon>
        <taxon>Hypocreomycetidae</taxon>
        <taxon>Glomerellales</taxon>
        <taxon>Glomerellaceae</taxon>
        <taxon>Colletotrichum</taxon>
        <taxon>Colletotrichum spaethianum species complex</taxon>
    </lineage>
</organism>
<reference evidence="10 11" key="1">
    <citation type="submission" date="2022-03" db="EMBL/GenBank/DDBJ databases">
        <title>Genome data of Colletotrichum spp.</title>
        <authorList>
            <person name="Utami Y.D."/>
            <person name="Hiruma K."/>
        </authorList>
    </citation>
    <scope>NUCLEOTIDE SEQUENCE [LARGE SCALE GENOMIC DNA]</scope>
    <source>
        <strain evidence="10 11">MAFF 239500</strain>
    </source>
</reference>
<comment type="caution">
    <text evidence="10">The sequence shown here is derived from an EMBL/GenBank/DDBJ whole genome shotgun (WGS) entry which is preliminary data.</text>
</comment>
<dbReference type="GO" id="GO:0020037">
    <property type="term" value="F:heme binding"/>
    <property type="evidence" value="ECO:0007669"/>
    <property type="project" value="InterPro"/>
</dbReference>
<evidence type="ECO:0000256" key="3">
    <source>
        <dbReference type="ARBA" id="ARBA00022617"/>
    </source>
</evidence>
<dbReference type="GO" id="GO:0016705">
    <property type="term" value="F:oxidoreductase activity, acting on paired donors, with incorporation or reduction of molecular oxygen"/>
    <property type="evidence" value="ECO:0007669"/>
    <property type="project" value="InterPro"/>
</dbReference>
<evidence type="ECO:0000313" key="11">
    <source>
        <dbReference type="Proteomes" id="UP001055115"/>
    </source>
</evidence>
<keyword evidence="4 8" id="KW-0479">Metal-binding</keyword>
<evidence type="ECO:0000256" key="5">
    <source>
        <dbReference type="ARBA" id="ARBA00023002"/>
    </source>
</evidence>
<dbReference type="Proteomes" id="UP001055115">
    <property type="component" value="Unassembled WGS sequence"/>
</dbReference>
<keyword evidence="5 9" id="KW-0560">Oxidoreductase</keyword>
<proteinExistence type="inferred from homology"/>